<accession>A0A4U1BGW3</accession>
<dbReference type="InterPro" id="IPR029787">
    <property type="entry name" value="Nucleotide_cyclase"/>
</dbReference>
<evidence type="ECO:0000313" key="6">
    <source>
        <dbReference type="EMBL" id="TKB50264.1"/>
    </source>
</evidence>
<name>A0A4U1BGW3_9GAMM</name>
<feature type="transmembrane region" description="Helical" evidence="4">
    <location>
        <begin position="193"/>
        <end position="212"/>
    </location>
</feature>
<keyword evidence="4" id="KW-1133">Transmembrane helix</keyword>
<dbReference type="SMART" id="SM00267">
    <property type="entry name" value="GGDEF"/>
    <property type="match status" value="1"/>
</dbReference>
<feature type="domain" description="GGDEF" evidence="5">
    <location>
        <begin position="254"/>
        <end position="385"/>
    </location>
</feature>
<dbReference type="AlphaFoldDB" id="A0A4U1BGW3"/>
<dbReference type="CDD" id="cd01949">
    <property type="entry name" value="GGDEF"/>
    <property type="match status" value="1"/>
</dbReference>
<dbReference type="PROSITE" id="PS50887">
    <property type="entry name" value="GGDEF"/>
    <property type="match status" value="1"/>
</dbReference>
<dbReference type="OrthoDB" id="9803824at2"/>
<dbReference type="PROSITE" id="PS51257">
    <property type="entry name" value="PROKAR_LIPOPROTEIN"/>
    <property type="match status" value="1"/>
</dbReference>
<dbReference type="InterPro" id="IPR043128">
    <property type="entry name" value="Rev_trsase/Diguanyl_cyclase"/>
</dbReference>
<evidence type="ECO:0000313" key="7">
    <source>
        <dbReference type="Proteomes" id="UP000305674"/>
    </source>
</evidence>
<dbReference type="FunFam" id="3.30.70.270:FF:000001">
    <property type="entry name" value="Diguanylate cyclase domain protein"/>
    <property type="match status" value="1"/>
</dbReference>
<evidence type="ECO:0000256" key="1">
    <source>
        <dbReference type="ARBA" id="ARBA00001946"/>
    </source>
</evidence>
<gene>
    <name evidence="6" type="ORF">FCL40_03630</name>
</gene>
<feature type="transmembrane region" description="Helical" evidence="4">
    <location>
        <begin position="6"/>
        <end position="29"/>
    </location>
</feature>
<dbReference type="Proteomes" id="UP000305674">
    <property type="component" value="Unassembled WGS sequence"/>
</dbReference>
<dbReference type="PANTHER" id="PTHR45138">
    <property type="entry name" value="REGULATORY COMPONENTS OF SENSORY TRANSDUCTION SYSTEM"/>
    <property type="match status" value="1"/>
</dbReference>
<keyword evidence="4" id="KW-0812">Transmembrane</keyword>
<evidence type="ECO:0000256" key="2">
    <source>
        <dbReference type="ARBA" id="ARBA00012528"/>
    </source>
</evidence>
<comment type="caution">
    <text evidence="6">The sequence shown here is derived from an EMBL/GenBank/DDBJ whole genome shotgun (WGS) entry which is preliminary data.</text>
</comment>
<reference evidence="6 7" key="1">
    <citation type="submission" date="2019-04" db="EMBL/GenBank/DDBJ databases">
        <authorList>
            <person name="Hwang J.C."/>
        </authorList>
    </citation>
    <scope>NUCLEOTIDE SEQUENCE [LARGE SCALE GENOMIC DNA]</scope>
    <source>
        <strain evidence="6 7">IMCC35001</strain>
    </source>
</reference>
<dbReference type="EC" id="2.7.7.65" evidence="2"/>
<dbReference type="SUPFAM" id="SSF55073">
    <property type="entry name" value="Nucleotide cyclase"/>
    <property type="match status" value="1"/>
</dbReference>
<dbReference type="PANTHER" id="PTHR45138:SF9">
    <property type="entry name" value="DIGUANYLATE CYCLASE DGCM-RELATED"/>
    <property type="match status" value="1"/>
</dbReference>
<feature type="transmembrane region" description="Helical" evidence="4">
    <location>
        <begin position="119"/>
        <end position="143"/>
    </location>
</feature>
<comment type="catalytic activity">
    <reaction evidence="3">
        <text>2 GTP = 3',3'-c-di-GMP + 2 diphosphate</text>
        <dbReference type="Rhea" id="RHEA:24898"/>
        <dbReference type="ChEBI" id="CHEBI:33019"/>
        <dbReference type="ChEBI" id="CHEBI:37565"/>
        <dbReference type="ChEBI" id="CHEBI:58805"/>
        <dbReference type="EC" id="2.7.7.65"/>
    </reaction>
</comment>
<feature type="transmembrane region" description="Helical" evidence="4">
    <location>
        <begin position="155"/>
        <end position="173"/>
    </location>
</feature>
<keyword evidence="7" id="KW-1185">Reference proteome</keyword>
<dbReference type="EMBL" id="SWCI01000002">
    <property type="protein sequence ID" value="TKB50264.1"/>
    <property type="molecule type" value="Genomic_DNA"/>
</dbReference>
<proteinExistence type="predicted"/>
<organism evidence="6 7">
    <name type="scientific">Ferrimonas sediminicola</name>
    <dbReference type="NCBI Taxonomy" id="2569538"/>
    <lineage>
        <taxon>Bacteria</taxon>
        <taxon>Pseudomonadati</taxon>
        <taxon>Pseudomonadota</taxon>
        <taxon>Gammaproteobacteria</taxon>
        <taxon>Alteromonadales</taxon>
        <taxon>Ferrimonadaceae</taxon>
        <taxon>Ferrimonas</taxon>
    </lineage>
</organism>
<dbReference type="GO" id="GO:1902201">
    <property type="term" value="P:negative regulation of bacterial-type flagellum-dependent cell motility"/>
    <property type="evidence" value="ECO:0007669"/>
    <property type="project" value="TreeGrafter"/>
</dbReference>
<dbReference type="InterPro" id="IPR000160">
    <property type="entry name" value="GGDEF_dom"/>
</dbReference>
<evidence type="ECO:0000256" key="3">
    <source>
        <dbReference type="ARBA" id="ARBA00034247"/>
    </source>
</evidence>
<dbReference type="Gene3D" id="3.30.70.270">
    <property type="match status" value="1"/>
</dbReference>
<feature type="transmembrane region" description="Helical" evidence="4">
    <location>
        <begin position="64"/>
        <end position="85"/>
    </location>
</feature>
<feature type="transmembrane region" description="Helical" evidence="4">
    <location>
        <begin position="41"/>
        <end position="58"/>
    </location>
</feature>
<dbReference type="InterPro" id="IPR050469">
    <property type="entry name" value="Diguanylate_Cyclase"/>
</dbReference>
<comment type="cofactor">
    <cofactor evidence="1">
        <name>Mg(2+)</name>
        <dbReference type="ChEBI" id="CHEBI:18420"/>
    </cofactor>
</comment>
<evidence type="ECO:0000259" key="5">
    <source>
        <dbReference type="PROSITE" id="PS50887"/>
    </source>
</evidence>
<evidence type="ECO:0000256" key="4">
    <source>
        <dbReference type="SAM" id="Phobius"/>
    </source>
</evidence>
<feature type="transmembrane region" description="Helical" evidence="4">
    <location>
        <begin position="97"/>
        <end position="113"/>
    </location>
</feature>
<protein>
    <recommendedName>
        <fullName evidence="2">diguanylate cyclase</fullName>
        <ecNumber evidence="2">2.7.7.65</ecNumber>
    </recommendedName>
</protein>
<dbReference type="GO" id="GO:0043709">
    <property type="term" value="P:cell adhesion involved in single-species biofilm formation"/>
    <property type="evidence" value="ECO:0007669"/>
    <property type="project" value="TreeGrafter"/>
</dbReference>
<dbReference type="RefSeq" id="WP_136851484.1">
    <property type="nucleotide sequence ID" value="NZ_SWCI01000002.1"/>
</dbReference>
<keyword evidence="4" id="KW-0472">Membrane</keyword>
<sequence length="385" mass="43524">MHSLDMRTIVTVYVLISYACSAMLIVVYVHNKHKFQGLIHLLGWSLSFSAGLNVAALHQVSPPLISTVASNTLMFASGVFLVFGMAKYLDLNLERRIYYMALATFPFAYSFLVKNQFPIYARIIFFNAVMFAVYSHVAHLIFIKASRRSRKQASIFGRAVILFLVVIALRILYSLSDTKSVEYFNIQTAENVLVTLSMVCVIFLTFSLQLMINSRLYFEVEQLATIDPLTKVYNRRRIEGIAHAQLCNHESGKKSLHLFLIDVDNFKRFNDSYGHVNGDIGLVHITDVIKRNVRECDAVGRWGGEEFVVILPDLTRDKATKIAARLVESVYNEKVDLNGKQVEISISLGVATFAENSSLQSVINQADIALYKAKKNGRNRHEVYS</sequence>
<dbReference type="GO" id="GO:0052621">
    <property type="term" value="F:diguanylate cyclase activity"/>
    <property type="evidence" value="ECO:0007669"/>
    <property type="project" value="UniProtKB-EC"/>
</dbReference>
<dbReference type="NCBIfam" id="TIGR00254">
    <property type="entry name" value="GGDEF"/>
    <property type="match status" value="1"/>
</dbReference>
<dbReference type="GO" id="GO:0005886">
    <property type="term" value="C:plasma membrane"/>
    <property type="evidence" value="ECO:0007669"/>
    <property type="project" value="TreeGrafter"/>
</dbReference>
<dbReference type="Pfam" id="PF00990">
    <property type="entry name" value="GGDEF"/>
    <property type="match status" value="1"/>
</dbReference>